<proteinExistence type="predicted"/>
<keyword evidence="2" id="KW-1185">Reference proteome</keyword>
<gene>
    <name evidence="1" type="ORF">BN1079_02519</name>
</gene>
<dbReference type="RefSeq" id="WP_037024739.1">
    <property type="nucleotide sequence ID" value="NZ_CCSF01000001.1"/>
</dbReference>
<name>A0A078LZC7_9PSED</name>
<sequence length="136" mass="15665">MKLDEVPQDPNSSYGGHSKLLYAVDDKGRYQGAQSAGWEPESYATQLAVAELEEQEAQALADWQSGQASPLKCLMYRYRLDEPALAQVTGFWQWRIRRHFRPAVYRRLSPRQLARYAEAFGLDVAELIKYQQELPQ</sequence>
<dbReference type="OrthoDB" id="9180239at2"/>
<dbReference type="Proteomes" id="UP000053902">
    <property type="component" value="Unassembled WGS sequence"/>
</dbReference>
<evidence type="ECO:0000313" key="1">
    <source>
        <dbReference type="EMBL" id="CDZ95186.1"/>
    </source>
</evidence>
<organism evidence="1 2">
    <name type="scientific">Pseudomonas saudiphocaensis</name>
    <dbReference type="NCBI Taxonomy" id="1499686"/>
    <lineage>
        <taxon>Bacteria</taxon>
        <taxon>Pseudomonadati</taxon>
        <taxon>Pseudomonadota</taxon>
        <taxon>Gammaproteobacteria</taxon>
        <taxon>Pseudomonadales</taxon>
        <taxon>Pseudomonadaceae</taxon>
        <taxon>Pseudomonas</taxon>
    </lineage>
</organism>
<dbReference type="AlphaFoldDB" id="A0A078LZC7"/>
<dbReference type="STRING" id="1499686.BN1079_02519"/>
<accession>A0A078LZC7</accession>
<dbReference type="EMBL" id="CCSF01000001">
    <property type="protein sequence ID" value="CDZ95186.1"/>
    <property type="molecule type" value="Genomic_DNA"/>
</dbReference>
<protein>
    <submittedName>
        <fullName evidence="1">Uncharacterized protein</fullName>
    </submittedName>
</protein>
<reference evidence="1 2" key="1">
    <citation type="submission" date="2014-07" db="EMBL/GenBank/DDBJ databases">
        <authorList>
            <person name="Urmite Genomes Urmite Genomes"/>
        </authorList>
    </citation>
    <scope>NUCLEOTIDE SEQUENCE [LARGE SCALE GENOMIC DNA]</scope>
    <source>
        <strain evidence="1 2">20_BN</strain>
    </source>
</reference>
<evidence type="ECO:0000313" key="2">
    <source>
        <dbReference type="Proteomes" id="UP000053902"/>
    </source>
</evidence>
<dbReference type="eggNOG" id="ENOG5030Q80">
    <property type="taxonomic scope" value="Bacteria"/>
</dbReference>
<dbReference type="HOGENOM" id="CLU_157050_0_0_6"/>